<dbReference type="Proteomes" id="UP000887578">
    <property type="component" value="Unplaced"/>
</dbReference>
<dbReference type="AlphaFoldDB" id="A0A914Q9J5"/>
<protein>
    <submittedName>
        <fullName evidence="2">Uncharacterized protein</fullName>
    </submittedName>
</protein>
<proteinExistence type="predicted"/>
<evidence type="ECO:0000313" key="1">
    <source>
        <dbReference type="Proteomes" id="UP000887578"/>
    </source>
</evidence>
<dbReference type="WBParaSite" id="PDA_v2.g28258.t1">
    <property type="protein sequence ID" value="PDA_v2.g28258.t1"/>
    <property type="gene ID" value="PDA_v2.g28258"/>
</dbReference>
<organism evidence="1 2">
    <name type="scientific">Panagrolaimus davidi</name>
    <dbReference type="NCBI Taxonomy" id="227884"/>
    <lineage>
        <taxon>Eukaryota</taxon>
        <taxon>Metazoa</taxon>
        <taxon>Ecdysozoa</taxon>
        <taxon>Nematoda</taxon>
        <taxon>Chromadorea</taxon>
        <taxon>Rhabditida</taxon>
        <taxon>Tylenchina</taxon>
        <taxon>Panagrolaimomorpha</taxon>
        <taxon>Panagrolaimoidea</taxon>
        <taxon>Panagrolaimidae</taxon>
        <taxon>Panagrolaimus</taxon>
    </lineage>
</organism>
<sequence length="132" mass="14584">MGDCSWFKQMSSNLNIKDLVSCVAASRLLKLISDIDLLSGDSTTKSKLKDIVETLSRSTVPEFTIRSVPLEIDPGQIRGDVEVSKEAGSPLRSPTLSGPLTLLLPGSFHPLSRSLRNENVLKELHFDRKMNF</sequence>
<accession>A0A914Q9J5</accession>
<name>A0A914Q9J5_9BILA</name>
<reference evidence="2" key="1">
    <citation type="submission" date="2022-11" db="UniProtKB">
        <authorList>
            <consortium name="WormBaseParasite"/>
        </authorList>
    </citation>
    <scope>IDENTIFICATION</scope>
</reference>
<keyword evidence="1" id="KW-1185">Reference proteome</keyword>
<evidence type="ECO:0000313" key="2">
    <source>
        <dbReference type="WBParaSite" id="PDA_v2.g28258.t1"/>
    </source>
</evidence>